<gene>
    <name evidence="2" type="ORF">ws172H5_0042</name>
</gene>
<name>I1X4X3_9BACT</name>
<dbReference type="InterPro" id="IPR038694">
    <property type="entry name" value="DUF427_sf"/>
</dbReference>
<organism evidence="2">
    <name type="scientific">uncultured bacterium ws172H5</name>
    <dbReference type="NCBI Taxonomy" id="1131829"/>
    <lineage>
        <taxon>Bacteria</taxon>
        <taxon>environmental samples</taxon>
    </lineage>
</organism>
<reference evidence="2" key="1">
    <citation type="journal article" date="2012" name="ISME J.">
        <title>Roseobacter clade bacteria are abundant in coastal sediments and encode a novel combination of sulfur oxidation genes.</title>
        <authorList>
            <person name="Lenk S."/>
            <person name="Moraru C."/>
            <person name="Hahnke S."/>
            <person name="Arnds J."/>
            <person name="Richter M."/>
            <person name="Kube M."/>
            <person name="Reinhardt R."/>
            <person name="Brinkhoff T."/>
            <person name="Harder J."/>
            <person name="Amann R."/>
            <person name="Mussmann M."/>
        </authorList>
    </citation>
    <scope>NUCLEOTIDE SEQUENCE</scope>
</reference>
<proteinExistence type="predicted"/>
<dbReference type="EMBL" id="JQ256784">
    <property type="protein sequence ID" value="AFI78548.1"/>
    <property type="molecule type" value="Genomic_DNA"/>
</dbReference>
<evidence type="ECO:0000313" key="2">
    <source>
        <dbReference type="EMBL" id="AFI78548.1"/>
    </source>
</evidence>
<dbReference type="Gene3D" id="2.170.150.40">
    <property type="entry name" value="Domain of unknown function (DUF427)"/>
    <property type="match status" value="1"/>
</dbReference>
<dbReference type="AlphaFoldDB" id="I1X4X3"/>
<sequence length="97" mass="11117">MITYMKASWNNQIIADSNDWVELEGNIYFPLSSVKQQYLVPSATTTVCPWKGVAHYYDVVVGDNTNKDAAWYYPEPKAAAENIKNYVAFWRGIEVMD</sequence>
<dbReference type="Pfam" id="PF04248">
    <property type="entry name" value="NTP_transf_9"/>
    <property type="match status" value="1"/>
</dbReference>
<dbReference type="PANTHER" id="PTHR34310">
    <property type="entry name" value="DUF427 DOMAIN PROTEIN (AFU_ORTHOLOGUE AFUA_3G02220)"/>
    <property type="match status" value="1"/>
</dbReference>
<dbReference type="PANTHER" id="PTHR34310:SF5">
    <property type="entry name" value="DUF427 DOMAIN PROTEIN (AFU_ORTHOLOGUE AFUA_3G02220)"/>
    <property type="match status" value="1"/>
</dbReference>
<feature type="domain" description="DUF427" evidence="1">
    <location>
        <begin position="5"/>
        <end position="91"/>
    </location>
</feature>
<dbReference type="InterPro" id="IPR007361">
    <property type="entry name" value="DUF427"/>
</dbReference>
<evidence type="ECO:0000259" key="1">
    <source>
        <dbReference type="Pfam" id="PF04248"/>
    </source>
</evidence>
<accession>I1X4X3</accession>
<protein>
    <submittedName>
        <fullName evidence="2">Protein containing DUF427</fullName>
    </submittedName>
</protein>